<dbReference type="AlphaFoldDB" id="A0A165RK05"/>
<gene>
    <name evidence="5" type="ORF">NEOLEDRAFT_506864</name>
</gene>
<evidence type="ECO:0008006" key="7">
    <source>
        <dbReference type="Google" id="ProtNLM"/>
    </source>
</evidence>
<feature type="domain" description="RING-type" evidence="3">
    <location>
        <begin position="201"/>
        <end position="247"/>
    </location>
</feature>
<proteinExistence type="predicted"/>
<evidence type="ECO:0000313" key="5">
    <source>
        <dbReference type="EMBL" id="KZT23922.1"/>
    </source>
</evidence>
<name>A0A165RK05_9AGAM</name>
<keyword evidence="1" id="KW-0863">Zinc-finger</keyword>
<dbReference type="InterPro" id="IPR039903">
    <property type="entry name" value="Zswim2"/>
</dbReference>
<dbReference type="InterPro" id="IPR007527">
    <property type="entry name" value="Znf_SWIM"/>
</dbReference>
<protein>
    <recommendedName>
        <fullName evidence="7">SWIM-type domain-containing protein</fullName>
    </recommendedName>
</protein>
<evidence type="ECO:0000259" key="3">
    <source>
        <dbReference type="PROSITE" id="PS50089"/>
    </source>
</evidence>
<feature type="compositionally biased region" description="Basic and acidic residues" evidence="2">
    <location>
        <begin position="40"/>
        <end position="50"/>
    </location>
</feature>
<evidence type="ECO:0000313" key="6">
    <source>
        <dbReference type="Proteomes" id="UP000076761"/>
    </source>
</evidence>
<dbReference type="Proteomes" id="UP000076761">
    <property type="component" value="Unassembled WGS sequence"/>
</dbReference>
<dbReference type="PANTHER" id="PTHR21540">
    <property type="entry name" value="RING FINGER AND SWIM DOMAIN-CONTAINING PROTEIN 2"/>
    <property type="match status" value="1"/>
</dbReference>
<dbReference type="InterPro" id="IPR001841">
    <property type="entry name" value="Znf_RING"/>
</dbReference>
<dbReference type="InParanoid" id="A0A165RK05"/>
<accession>A0A165RK05</accession>
<dbReference type="OrthoDB" id="2122982at2759"/>
<keyword evidence="6" id="KW-1185">Reference proteome</keyword>
<reference evidence="5 6" key="1">
    <citation type="journal article" date="2016" name="Mol. Biol. Evol.">
        <title>Comparative Genomics of Early-Diverging Mushroom-Forming Fungi Provides Insights into the Origins of Lignocellulose Decay Capabilities.</title>
        <authorList>
            <person name="Nagy L.G."/>
            <person name="Riley R."/>
            <person name="Tritt A."/>
            <person name="Adam C."/>
            <person name="Daum C."/>
            <person name="Floudas D."/>
            <person name="Sun H."/>
            <person name="Yadav J.S."/>
            <person name="Pangilinan J."/>
            <person name="Larsson K.H."/>
            <person name="Matsuura K."/>
            <person name="Barry K."/>
            <person name="Labutti K."/>
            <person name="Kuo R."/>
            <person name="Ohm R.A."/>
            <person name="Bhattacharya S.S."/>
            <person name="Shirouzu T."/>
            <person name="Yoshinaga Y."/>
            <person name="Martin F.M."/>
            <person name="Grigoriev I.V."/>
            <person name="Hibbett D.S."/>
        </authorList>
    </citation>
    <scope>NUCLEOTIDE SEQUENCE [LARGE SCALE GENOMIC DNA]</scope>
    <source>
        <strain evidence="5 6">HHB14362 ss-1</strain>
    </source>
</reference>
<organism evidence="5 6">
    <name type="scientific">Neolentinus lepideus HHB14362 ss-1</name>
    <dbReference type="NCBI Taxonomy" id="1314782"/>
    <lineage>
        <taxon>Eukaryota</taxon>
        <taxon>Fungi</taxon>
        <taxon>Dikarya</taxon>
        <taxon>Basidiomycota</taxon>
        <taxon>Agaricomycotina</taxon>
        <taxon>Agaricomycetes</taxon>
        <taxon>Gloeophyllales</taxon>
        <taxon>Gloeophyllaceae</taxon>
        <taxon>Neolentinus</taxon>
    </lineage>
</organism>
<feature type="region of interest" description="Disordered" evidence="2">
    <location>
        <begin position="1"/>
        <end position="50"/>
    </location>
</feature>
<evidence type="ECO:0000259" key="4">
    <source>
        <dbReference type="PROSITE" id="PS50966"/>
    </source>
</evidence>
<dbReference type="Pfam" id="PF13639">
    <property type="entry name" value="zf-RING_2"/>
    <property type="match status" value="1"/>
</dbReference>
<dbReference type="EMBL" id="KV425581">
    <property type="protein sequence ID" value="KZT23922.1"/>
    <property type="molecule type" value="Genomic_DNA"/>
</dbReference>
<dbReference type="PROSITE" id="PS50089">
    <property type="entry name" value="ZF_RING_2"/>
    <property type="match status" value="1"/>
</dbReference>
<sequence>MPRKRELEDPYGYLSSPAAGSSTNAIPPKPPPAKRQRKKRDPDAPVPEKRGAKFKKVCPKAILERVDRVVSQRFFMIDRKRNGEELREEFSVLGSTGNVYTVVIDRRPSCSCPDFGKGNHCKHILFIFMKVLQVPYEATHWYQKALLSTELAEIFAQAPLAPNSVAHPHIREAYARATGKVSTSAGDASEKRRMPGEEDDCPICYENMHKDDVKKLTFCASCGNGLHLECFQQWARGKAKPTCVFCRSEWVVPGAAGAKAGRSSQGYLNLASVAGLSPQRDTSSYYHGPRRGQRHYGYQNYDDLF</sequence>
<keyword evidence="1" id="KW-0862">Zinc</keyword>
<dbReference type="InterPro" id="IPR013083">
    <property type="entry name" value="Znf_RING/FYVE/PHD"/>
</dbReference>
<dbReference type="STRING" id="1314782.A0A165RK05"/>
<dbReference type="Pfam" id="PF04434">
    <property type="entry name" value="SWIM"/>
    <property type="match status" value="1"/>
</dbReference>
<dbReference type="PANTHER" id="PTHR21540:SF0">
    <property type="entry name" value="PHD FAMILY PROTEIN"/>
    <property type="match status" value="1"/>
</dbReference>
<dbReference type="GO" id="GO:0061630">
    <property type="term" value="F:ubiquitin protein ligase activity"/>
    <property type="evidence" value="ECO:0007669"/>
    <property type="project" value="InterPro"/>
</dbReference>
<dbReference type="SUPFAM" id="SSF57850">
    <property type="entry name" value="RING/U-box"/>
    <property type="match status" value="1"/>
</dbReference>
<keyword evidence="1" id="KW-0479">Metal-binding</keyword>
<evidence type="ECO:0000256" key="1">
    <source>
        <dbReference type="PROSITE-ProRule" id="PRU00175"/>
    </source>
</evidence>
<evidence type="ECO:0000256" key="2">
    <source>
        <dbReference type="SAM" id="MobiDB-lite"/>
    </source>
</evidence>
<dbReference type="PROSITE" id="PS50966">
    <property type="entry name" value="ZF_SWIM"/>
    <property type="match status" value="1"/>
</dbReference>
<dbReference type="GO" id="GO:0008270">
    <property type="term" value="F:zinc ion binding"/>
    <property type="evidence" value="ECO:0007669"/>
    <property type="project" value="UniProtKB-KW"/>
</dbReference>
<dbReference type="Gene3D" id="3.30.40.10">
    <property type="entry name" value="Zinc/RING finger domain, C3HC4 (zinc finger)"/>
    <property type="match status" value="1"/>
</dbReference>
<feature type="domain" description="SWIM-type" evidence="4">
    <location>
        <begin position="100"/>
        <end position="132"/>
    </location>
</feature>
<dbReference type="CDD" id="cd16494">
    <property type="entry name" value="RING-CH-C4HC3_ZSWM2"/>
    <property type="match status" value="1"/>
</dbReference>